<accession>A0A9P6EFY2</accession>
<dbReference type="InterPro" id="IPR057402">
    <property type="entry name" value="AIM3_BBC1_C"/>
</dbReference>
<dbReference type="Pfam" id="PF25459">
    <property type="entry name" value="AIM3_BBC1_C"/>
    <property type="match status" value="1"/>
</dbReference>
<comment type="caution">
    <text evidence="2">The sequence shown here is derived from an EMBL/GenBank/DDBJ whole genome shotgun (WGS) entry which is preliminary data.</text>
</comment>
<name>A0A9P6EFY2_9AGAR</name>
<dbReference type="AlphaFoldDB" id="A0A9P6EFY2"/>
<evidence type="ECO:0000313" key="2">
    <source>
        <dbReference type="EMBL" id="KAF9528833.1"/>
    </source>
</evidence>
<reference evidence="2" key="1">
    <citation type="submission" date="2020-11" db="EMBL/GenBank/DDBJ databases">
        <authorList>
            <consortium name="DOE Joint Genome Institute"/>
            <person name="Ahrendt S."/>
            <person name="Riley R."/>
            <person name="Andreopoulos W."/>
            <person name="Labutti K."/>
            <person name="Pangilinan J."/>
            <person name="Ruiz-Duenas F.J."/>
            <person name="Barrasa J.M."/>
            <person name="Sanchez-Garcia M."/>
            <person name="Camarero S."/>
            <person name="Miyauchi S."/>
            <person name="Serrano A."/>
            <person name="Linde D."/>
            <person name="Babiker R."/>
            <person name="Drula E."/>
            <person name="Ayuso-Fernandez I."/>
            <person name="Pacheco R."/>
            <person name="Padilla G."/>
            <person name="Ferreira P."/>
            <person name="Barriuso J."/>
            <person name="Kellner H."/>
            <person name="Castanera R."/>
            <person name="Alfaro M."/>
            <person name="Ramirez L."/>
            <person name="Pisabarro A.G."/>
            <person name="Kuo A."/>
            <person name="Tritt A."/>
            <person name="Lipzen A."/>
            <person name="He G."/>
            <person name="Yan M."/>
            <person name="Ng V."/>
            <person name="Cullen D."/>
            <person name="Martin F."/>
            <person name="Rosso M.-N."/>
            <person name="Henrissat B."/>
            <person name="Hibbett D."/>
            <person name="Martinez A.T."/>
            <person name="Grigoriev I.V."/>
        </authorList>
    </citation>
    <scope>NUCLEOTIDE SEQUENCE</scope>
    <source>
        <strain evidence="2">CBS 506.95</strain>
    </source>
</reference>
<keyword evidence="3" id="KW-1185">Reference proteome</keyword>
<gene>
    <name evidence="2" type="ORF">CPB83DRAFT_853816</name>
</gene>
<organism evidence="2 3">
    <name type="scientific">Crepidotus variabilis</name>
    <dbReference type="NCBI Taxonomy" id="179855"/>
    <lineage>
        <taxon>Eukaryota</taxon>
        <taxon>Fungi</taxon>
        <taxon>Dikarya</taxon>
        <taxon>Basidiomycota</taxon>
        <taxon>Agaricomycotina</taxon>
        <taxon>Agaricomycetes</taxon>
        <taxon>Agaricomycetidae</taxon>
        <taxon>Agaricales</taxon>
        <taxon>Agaricineae</taxon>
        <taxon>Crepidotaceae</taxon>
        <taxon>Crepidotus</taxon>
    </lineage>
</organism>
<dbReference type="OrthoDB" id="3357271at2759"/>
<evidence type="ECO:0000259" key="1">
    <source>
        <dbReference type="Pfam" id="PF25459"/>
    </source>
</evidence>
<evidence type="ECO:0000313" key="3">
    <source>
        <dbReference type="Proteomes" id="UP000807306"/>
    </source>
</evidence>
<feature type="domain" description="BBC1/AIM3 cysteine proteinase-fold" evidence="1">
    <location>
        <begin position="48"/>
        <end position="240"/>
    </location>
</feature>
<proteinExistence type="predicted"/>
<dbReference type="Proteomes" id="UP000807306">
    <property type="component" value="Unassembled WGS sequence"/>
</dbReference>
<sequence>MYTSSWSTRGPNKSVNIGVLFSDLSVFWGIVDFLTSNPEYPTNRKAIYLPPPQTCNQATLTEAHETYSESIALFAESFLGSGQHCGRGECWDLANEALNYFKDYDYIPKPVPSISRTHGHLIYEGRATEMGKTLEGRWRGGDNRVRRGDIAEWRKVRIGRPGGFSMLGDPDHTAIIVADMVPRVTPRDGMSLSPAELGILTVIEQSRGQLPERRDYDCSCLEAGEMWIYRPISMEGYLGISQLSATAPYGHAGLREL</sequence>
<protein>
    <recommendedName>
        <fullName evidence="1">BBC1/AIM3 cysteine proteinase-fold domain-containing protein</fullName>
    </recommendedName>
</protein>
<dbReference type="EMBL" id="MU157850">
    <property type="protein sequence ID" value="KAF9528833.1"/>
    <property type="molecule type" value="Genomic_DNA"/>
</dbReference>